<proteinExistence type="predicted"/>
<dbReference type="EMBL" id="PQXF01000006">
    <property type="protein sequence ID" value="PXF61338.1"/>
    <property type="molecule type" value="Genomic_DNA"/>
</dbReference>
<evidence type="ECO:0000313" key="2">
    <source>
        <dbReference type="Proteomes" id="UP000248329"/>
    </source>
</evidence>
<gene>
    <name evidence="1" type="ORF">C4B59_05145</name>
</gene>
<sequence>MKLVLSAEPTEIPADGKSKFVITIRMEDENGTPAPTPEEMTIVLETDIGLIDTPVRIPAGDAETRSILTSSTAGRTATVRAKFGTGLESSVAVRFA</sequence>
<reference evidence="1" key="1">
    <citation type="submission" date="2018-01" db="EMBL/GenBank/DDBJ databases">
        <authorList>
            <person name="Krukenberg V."/>
        </authorList>
    </citation>
    <scope>NUCLEOTIDE SEQUENCE</scope>
    <source>
        <strain evidence="1">E20ANME2</strain>
    </source>
</reference>
<dbReference type="Proteomes" id="UP000248329">
    <property type="component" value="Unassembled WGS sequence"/>
</dbReference>
<protein>
    <submittedName>
        <fullName evidence="1">Uncharacterized protein</fullName>
    </submittedName>
</protein>
<name>A0AC61L4W2_9EURY</name>
<organism evidence="1 2">
    <name type="scientific">Candidatus Methanogaster sp</name>
    <dbReference type="NCBI Taxonomy" id="3386292"/>
    <lineage>
        <taxon>Archaea</taxon>
        <taxon>Methanobacteriati</taxon>
        <taxon>Methanobacteriota</taxon>
        <taxon>Stenosarchaea group</taxon>
        <taxon>Methanomicrobia</taxon>
        <taxon>Methanosarcinales</taxon>
        <taxon>ANME-2 cluster</taxon>
        <taxon>Candidatus Methanogasteraceae</taxon>
        <taxon>Candidatus Methanogaster</taxon>
    </lineage>
</organism>
<evidence type="ECO:0000313" key="1">
    <source>
        <dbReference type="EMBL" id="PXF61338.1"/>
    </source>
</evidence>
<accession>A0AC61L4W2</accession>
<comment type="caution">
    <text evidence="1">The sequence shown here is derived from an EMBL/GenBank/DDBJ whole genome shotgun (WGS) entry which is preliminary data.</text>
</comment>